<feature type="region of interest" description="Disordered" evidence="7">
    <location>
        <begin position="246"/>
        <end position="303"/>
    </location>
</feature>
<gene>
    <name evidence="6" type="primary">khpB</name>
    <name evidence="6" type="synonym">eloR</name>
    <name evidence="9" type="ORF">JKK62_11700</name>
</gene>
<dbReference type="SMART" id="SM00393">
    <property type="entry name" value="R3H"/>
    <property type="match status" value="1"/>
</dbReference>
<evidence type="ECO:0000256" key="5">
    <source>
        <dbReference type="ARBA" id="ARBA00023316"/>
    </source>
</evidence>
<dbReference type="InterPro" id="IPR034079">
    <property type="entry name" value="R3H_KhpB"/>
</dbReference>
<dbReference type="InterPro" id="IPR015946">
    <property type="entry name" value="KH_dom-like_a/b"/>
</dbReference>
<dbReference type="HAMAP" id="MF_00867">
    <property type="entry name" value="KhpB"/>
    <property type="match status" value="1"/>
</dbReference>
<dbReference type="InterPro" id="IPR038008">
    <property type="entry name" value="Jag_KH"/>
</dbReference>
<accession>A0A935C2M1</accession>
<dbReference type="NCBIfam" id="NF041568">
    <property type="entry name" value="Jag_EloR"/>
    <property type="match status" value="1"/>
</dbReference>
<dbReference type="InterPro" id="IPR032782">
    <property type="entry name" value="KhpB_N"/>
</dbReference>
<dbReference type="CDD" id="cd02644">
    <property type="entry name" value="R3H_jag"/>
    <property type="match status" value="1"/>
</dbReference>
<evidence type="ECO:0000256" key="4">
    <source>
        <dbReference type="ARBA" id="ARBA00023186"/>
    </source>
</evidence>
<comment type="subcellular location">
    <subcellularLocation>
        <location evidence="6">Cytoplasm</location>
    </subcellularLocation>
</comment>
<dbReference type="GO" id="GO:0003723">
    <property type="term" value="F:RNA binding"/>
    <property type="evidence" value="ECO:0007669"/>
    <property type="project" value="UniProtKB-UniRule"/>
</dbReference>
<dbReference type="CDD" id="cd02414">
    <property type="entry name" value="KH-II_Jag"/>
    <property type="match status" value="1"/>
</dbReference>
<evidence type="ECO:0000256" key="3">
    <source>
        <dbReference type="ARBA" id="ARBA00022960"/>
    </source>
</evidence>
<dbReference type="Gene3D" id="3.30.300.20">
    <property type="match status" value="1"/>
</dbReference>
<comment type="similarity">
    <text evidence="6">Belongs to the KhpB RNA-binding protein family.</text>
</comment>
<reference evidence="9" key="1">
    <citation type="submission" date="2021-01" db="EMBL/GenBank/DDBJ databases">
        <title>Genome public.</title>
        <authorList>
            <person name="Liu C."/>
            <person name="Sun Q."/>
        </authorList>
    </citation>
    <scope>NUCLEOTIDE SEQUENCE</scope>
    <source>
        <strain evidence="9">M6</strain>
    </source>
</reference>
<dbReference type="Pfam" id="PF14804">
    <property type="entry name" value="Jag_N"/>
    <property type="match status" value="1"/>
</dbReference>
<keyword evidence="1 6" id="KW-0963">Cytoplasm</keyword>
<dbReference type="GO" id="GO:0005737">
    <property type="term" value="C:cytoplasm"/>
    <property type="evidence" value="ECO:0007669"/>
    <property type="project" value="UniProtKB-SubCell"/>
</dbReference>
<name>A0A935C2M1_9FIRM</name>
<dbReference type="PROSITE" id="PS51061">
    <property type="entry name" value="R3H"/>
    <property type="match status" value="1"/>
</dbReference>
<evidence type="ECO:0000256" key="7">
    <source>
        <dbReference type="SAM" id="MobiDB-lite"/>
    </source>
</evidence>
<keyword evidence="4 6" id="KW-0143">Chaperone</keyword>
<dbReference type="PANTHER" id="PTHR35800:SF1">
    <property type="entry name" value="RNA-BINDING PROTEIN KHPB"/>
    <property type="match status" value="1"/>
</dbReference>
<sequence length="303" mass="33205">MIKEAICEGSDVTVALEKAKAELGLADGEDYEFEIIQTEERKKFGLFGGRPAKVRVYIEVKDPVAPVAKKPAAPAVAAPAPVVTPAPAPAVKAPVVSDGVAPDERAEKFLRDVLDKMTLESVQIEKKTEENAVEFDLSGEEVGFVIGRRGETLDALQYLTSLVANHGQEPYIKVTVNTGNYREKRVKTLEILGRKLAFKAIKTGRKCPLEPMNPYERRIIHTAVQKVNGAISWSEGENAARHVVIGPDPKAKNNRRGGYNNNRRGGRRNFNSNNRRSNAAPVNPDRVPLNEGGETGLYGRLDK</sequence>
<feature type="compositionally biased region" description="Low complexity" evidence="7">
    <location>
        <begin position="256"/>
        <end position="278"/>
    </location>
</feature>
<feature type="domain" description="R3H" evidence="8">
    <location>
        <begin position="183"/>
        <end position="249"/>
    </location>
</feature>
<evidence type="ECO:0000259" key="8">
    <source>
        <dbReference type="PROSITE" id="PS51061"/>
    </source>
</evidence>
<protein>
    <recommendedName>
        <fullName evidence="6">RNA-binding protein KhpB</fullName>
    </recommendedName>
    <alternativeName>
        <fullName evidence="6">RNA-binding protein EloR</fullName>
    </alternativeName>
</protein>
<keyword evidence="3 6" id="KW-0133">Cell shape</keyword>
<keyword evidence="10" id="KW-1185">Reference proteome</keyword>
<dbReference type="InterPro" id="IPR039247">
    <property type="entry name" value="KhpB"/>
</dbReference>
<dbReference type="SUPFAM" id="SSF82708">
    <property type="entry name" value="R3H domain"/>
    <property type="match status" value="1"/>
</dbReference>
<dbReference type="PANTHER" id="PTHR35800">
    <property type="entry name" value="PROTEIN JAG"/>
    <property type="match status" value="1"/>
</dbReference>
<dbReference type="GO" id="GO:0009252">
    <property type="term" value="P:peptidoglycan biosynthetic process"/>
    <property type="evidence" value="ECO:0007669"/>
    <property type="project" value="UniProtKB-UniRule"/>
</dbReference>
<dbReference type="Gene3D" id="3.30.1370.50">
    <property type="entry name" value="R3H-like domain"/>
    <property type="match status" value="1"/>
</dbReference>
<dbReference type="Proteomes" id="UP000633365">
    <property type="component" value="Unassembled WGS sequence"/>
</dbReference>
<evidence type="ECO:0000313" key="9">
    <source>
        <dbReference type="EMBL" id="MBK6089295.1"/>
    </source>
</evidence>
<dbReference type="SMART" id="SM01245">
    <property type="entry name" value="Jag_N"/>
    <property type="match status" value="1"/>
</dbReference>
<proteinExistence type="inferred from homology"/>
<dbReference type="Pfam" id="PF01424">
    <property type="entry name" value="R3H"/>
    <property type="match status" value="1"/>
</dbReference>
<keyword evidence="2 6" id="KW-0694">RNA-binding</keyword>
<evidence type="ECO:0000256" key="1">
    <source>
        <dbReference type="ARBA" id="ARBA00022490"/>
    </source>
</evidence>
<dbReference type="Gene3D" id="3.30.30.80">
    <property type="entry name" value="probable RNA-binding protein from clostridium symbiosum atcc 14940"/>
    <property type="match status" value="1"/>
</dbReference>
<evidence type="ECO:0000256" key="2">
    <source>
        <dbReference type="ARBA" id="ARBA00022884"/>
    </source>
</evidence>
<dbReference type="InterPro" id="IPR038247">
    <property type="entry name" value="Jag_N_dom_sf"/>
</dbReference>
<evidence type="ECO:0000313" key="10">
    <source>
        <dbReference type="Proteomes" id="UP000633365"/>
    </source>
</evidence>
<evidence type="ECO:0000256" key="6">
    <source>
        <dbReference type="HAMAP-Rule" id="MF_00867"/>
    </source>
</evidence>
<keyword evidence="5 6" id="KW-0961">Cell wall biogenesis/degradation</keyword>
<dbReference type="GO" id="GO:0008360">
    <property type="term" value="P:regulation of cell shape"/>
    <property type="evidence" value="ECO:0007669"/>
    <property type="project" value="UniProtKB-KW"/>
</dbReference>
<dbReference type="Pfam" id="PF13083">
    <property type="entry name" value="KH_KhpA-B"/>
    <property type="match status" value="1"/>
</dbReference>
<comment type="subunit">
    <text evidence="6">Forms a complex with KhpA.</text>
</comment>
<dbReference type="InterPro" id="IPR036867">
    <property type="entry name" value="R3H_dom_sf"/>
</dbReference>
<dbReference type="RefSeq" id="WP_201428041.1">
    <property type="nucleotide sequence ID" value="NZ_JAEQMG010000123.1"/>
</dbReference>
<dbReference type="AlphaFoldDB" id="A0A935C2M1"/>
<dbReference type="GO" id="GO:0071555">
    <property type="term" value="P:cell wall organization"/>
    <property type="evidence" value="ECO:0007669"/>
    <property type="project" value="UniProtKB-KW"/>
</dbReference>
<dbReference type="InterPro" id="IPR001374">
    <property type="entry name" value="R3H_dom"/>
</dbReference>
<comment type="caution">
    <text evidence="9">The sequence shown here is derived from an EMBL/GenBank/DDBJ whole genome shotgun (WGS) entry which is preliminary data.</text>
</comment>
<comment type="function">
    <text evidence="6">A probable RNA chaperone. Forms a complex with KhpA which binds to cellular RNA and controls its expression. Plays a role in peptidoglycan (PG) homeostasis and cell length regulation.</text>
</comment>
<comment type="caution">
    <text evidence="6">Lacks conserved residue(s) required for the propagation of feature annotation.</text>
</comment>
<organism evidence="9 10">
    <name type="scientific">Ruminococcus difficilis</name>
    <dbReference type="NCBI Taxonomy" id="2763069"/>
    <lineage>
        <taxon>Bacteria</taxon>
        <taxon>Bacillati</taxon>
        <taxon>Bacillota</taxon>
        <taxon>Clostridia</taxon>
        <taxon>Eubacteriales</taxon>
        <taxon>Oscillospiraceae</taxon>
        <taxon>Ruminococcus</taxon>
    </lineage>
</organism>
<comment type="domain">
    <text evidence="6">Has an N-terminal Jag-N domain and 2 RNA-binding domains (KH and R3H).</text>
</comment>
<dbReference type="EMBL" id="JAEQMG010000123">
    <property type="protein sequence ID" value="MBK6089295.1"/>
    <property type="molecule type" value="Genomic_DNA"/>
</dbReference>